<proteinExistence type="predicted"/>
<feature type="region of interest" description="Disordered" evidence="2">
    <location>
        <begin position="166"/>
        <end position="257"/>
    </location>
</feature>
<reference evidence="4" key="1">
    <citation type="submission" date="2023-08" db="EMBL/GenBank/DDBJ databases">
        <authorList>
            <person name="Chen Y."/>
            <person name="Shah S."/>
            <person name="Dougan E. K."/>
            <person name="Thang M."/>
            <person name="Chan C."/>
        </authorList>
    </citation>
    <scope>NUCLEOTIDE SEQUENCE</scope>
</reference>
<dbReference type="GO" id="GO:0005509">
    <property type="term" value="F:calcium ion binding"/>
    <property type="evidence" value="ECO:0007669"/>
    <property type="project" value="InterPro"/>
</dbReference>
<feature type="compositionally biased region" description="Low complexity" evidence="2">
    <location>
        <begin position="218"/>
        <end position="236"/>
    </location>
</feature>
<dbReference type="InterPro" id="IPR011992">
    <property type="entry name" value="EF-hand-dom_pair"/>
</dbReference>
<sequence>MALISEADQIFNALDKDHDGVLTREEFEQAMRMKFMKQSQAHQVRSVMGDYASEPVAPQPGQAGWQMQMVSPAPTNPNLQPVMLPPVKLPPAVMTAAEFYGYGPGGNGGCSGNGGCGAYGGNGYGGNGGYGGYGGNGYGGCGGYGGNAYGGCGGCGYGPGPNSYGGPPGPGGRSGSPGPGGNCTGTGNFAPANVPANFSAGKGANFSPPNSPKRMATPGQMPMGPMQPSGGMQPSGAGPMQTPPRGRSPPRGCQTPPMDPAAYQMQVYRPNPNMAAMGPMAPNMAPNMPPGANDAQHRAGATAKPHGAPVAHAASPGHAFG</sequence>
<dbReference type="SMART" id="SM00054">
    <property type="entry name" value="EFh"/>
    <property type="match status" value="1"/>
</dbReference>
<gene>
    <name evidence="4" type="ORF">EVOR1521_LOCUS19546</name>
</gene>
<organism evidence="4 5">
    <name type="scientific">Effrenium voratum</name>
    <dbReference type="NCBI Taxonomy" id="2562239"/>
    <lineage>
        <taxon>Eukaryota</taxon>
        <taxon>Sar</taxon>
        <taxon>Alveolata</taxon>
        <taxon>Dinophyceae</taxon>
        <taxon>Suessiales</taxon>
        <taxon>Symbiodiniaceae</taxon>
        <taxon>Effrenium</taxon>
    </lineage>
</organism>
<dbReference type="SUPFAM" id="SSF47473">
    <property type="entry name" value="EF-hand"/>
    <property type="match status" value="1"/>
</dbReference>
<dbReference type="PROSITE" id="PS00018">
    <property type="entry name" value="EF_HAND_1"/>
    <property type="match status" value="1"/>
</dbReference>
<accession>A0AA36NAA1</accession>
<keyword evidence="1" id="KW-0106">Calcium</keyword>
<dbReference type="InterPro" id="IPR002048">
    <property type="entry name" value="EF_hand_dom"/>
</dbReference>
<comment type="caution">
    <text evidence="4">The sequence shown here is derived from an EMBL/GenBank/DDBJ whole genome shotgun (WGS) entry which is preliminary data.</text>
</comment>
<dbReference type="AlphaFoldDB" id="A0AA36NAA1"/>
<feature type="compositionally biased region" description="Low complexity" evidence="2">
    <location>
        <begin position="278"/>
        <end position="293"/>
    </location>
</feature>
<dbReference type="PROSITE" id="PS50222">
    <property type="entry name" value="EF_HAND_2"/>
    <property type="match status" value="1"/>
</dbReference>
<dbReference type="Gene3D" id="1.10.238.10">
    <property type="entry name" value="EF-hand"/>
    <property type="match status" value="1"/>
</dbReference>
<feature type="compositionally biased region" description="Gly residues" evidence="2">
    <location>
        <begin position="171"/>
        <end position="184"/>
    </location>
</feature>
<evidence type="ECO:0000313" key="4">
    <source>
        <dbReference type="EMBL" id="CAJ1395018.1"/>
    </source>
</evidence>
<dbReference type="Pfam" id="PF00036">
    <property type="entry name" value="EF-hand_1"/>
    <property type="match status" value="1"/>
</dbReference>
<evidence type="ECO:0000313" key="5">
    <source>
        <dbReference type="Proteomes" id="UP001178507"/>
    </source>
</evidence>
<feature type="region of interest" description="Disordered" evidence="2">
    <location>
        <begin position="278"/>
        <end position="321"/>
    </location>
</feature>
<evidence type="ECO:0000256" key="2">
    <source>
        <dbReference type="SAM" id="MobiDB-lite"/>
    </source>
</evidence>
<dbReference type="EMBL" id="CAUJNA010003024">
    <property type="protein sequence ID" value="CAJ1395018.1"/>
    <property type="molecule type" value="Genomic_DNA"/>
</dbReference>
<protein>
    <recommendedName>
        <fullName evidence="3">EF-hand domain-containing protein</fullName>
    </recommendedName>
</protein>
<keyword evidence="5" id="KW-1185">Reference proteome</keyword>
<evidence type="ECO:0000256" key="1">
    <source>
        <dbReference type="ARBA" id="ARBA00022837"/>
    </source>
</evidence>
<dbReference type="Proteomes" id="UP001178507">
    <property type="component" value="Unassembled WGS sequence"/>
</dbReference>
<dbReference type="InterPro" id="IPR018247">
    <property type="entry name" value="EF_Hand_1_Ca_BS"/>
</dbReference>
<name>A0AA36NAA1_9DINO</name>
<feature type="domain" description="EF-hand" evidence="3">
    <location>
        <begin position="2"/>
        <end position="37"/>
    </location>
</feature>
<evidence type="ECO:0000259" key="3">
    <source>
        <dbReference type="PROSITE" id="PS50222"/>
    </source>
</evidence>